<feature type="binding site" evidence="5">
    <location>
        <position position="233"/>
    </location>
    <ligand>
        <name>substrate</name>
    </ligand>
</feature>
<dbReference type="InterPro" id="IPR022695">
    <property type="entry name" value="Histidinol_DH_monofunct"/>
</dbReference>
<evidence type="ECO:0000256" key="6">
    <source>
        <dbReference type="PIRNR" id="PIRNR000099"/>
    </source>
</evidence>
<dbReference type="PANTHER" id="PTHR21256:SF2">
    <property type="entry name" value="HISTIDINE BIOSYNTHESIS TRIFUNCTIONAL PROTEIN"/>
    <property type="match status" value="1"/>
</dbReference>
<feature type="binding site" evidence="5">
    <location>
        <position position="255"/>
    </location>
    <ligand>
        <name>Zn(2+)</name>
        <dbReference type="ChEBI" id="CHEBI:29105"/>
    </ligand>
</feature>
<dbReference type="Proteomes" id="UP000185728">
    <property type="component" value="Unassembled WGS sequence"/>
</dbReference>
<dbReference type="PIRSF" id="PIRSF000099">
    <property type="entry name" value="Histidinol_dh"/>
    <property type="match status" value="1"/>
</dbReference>
<keyword evidence="8" id="KW-0812">Transmembrane</keyword>
<comment type="function">
    <text evidence="5">Catalyzes the sequential NAD-dependent oxidations of L-histidinol to L-histidinaldehyde and then to L-histidine.</text>
</comment>
<evidence type="ECO:0000256" key="4">
    <source>
        <dbReference type="ARBA" id="ARBA00023002"/>
    </source>
</evidence>
<evidence type="ECO:0000256" key="1">
    <source>
        <dbReference type="ARBA" id="ARBA00010178"/>
    </source>
</evidence>
<evidence type="ECO:0000256" key="2">
    <source>
        <dbReference type="ARBA" id="ARBA00022723"/>
    </source>
</evidence>
<dbReference type="Pfam" id="PF00815">
    <property type="entry name" value="Histidinol_dh"/>
    <property type="match status" value="1"/>
</dbReference>
<comment type="catalytic activity">
    <reaction evidence="5">
        <text>L-histidinol + 2 NAD(+) + H2O = L-histidine + 2 NADH + 3 H(+)</text>
        <dbReference type="Rhea" id="RHEA:20641"/>
        <dbReference type="ChEBI" id="CHEBI:15377"/>
        <dbReference type="ChEBI" id="CHEBI:15378"/>
        <dbReference type="ChEBI" id="CHEBI:57540"/>
        <dbReference type="ChEBI" id="CHEBI:57595"/>
        <dbReference type="ChEBI" id="CHEBI:57699"/>
        <dbReference type="ChEBI" id="CHEBI:57945"/>
        <dbReference type="EC" id="1.1.1.23"/>
    </reaction>
</comment>
<dbReference type="InterPro" id="IPR016161">
    <property type="entry name" value="Ald_DH/histidinol_DH"/>
</dbReference>
<gene>
    <name evidence="5" type="primary">hisD</name>
    <name evidence="9" type="ORF">SAMN05421766_103420</name>
</gene>
<keyword evidence="8" id="KW-0472">Membrane</keyword>
<accession>A0ABY1KRV8</accession>
<keyword evidence="8" id="KW-1133">Transmembrane helix</keyword>
<organism evidence="9 10">
    <name type="scientific">Zobellia uliginosa</name>
    <dbReference type="NCBI Taxonomy" id="143224"/>
    <lineage>
        <taxon>Bacteria</taxon>
        <taxon>Pseudomonadati</taxon>
        <taxon>Bacteroidota</taxon>
        <taxon>Flavobacteriia</taxon>
        <taxon>Flavobacteriales</taxon>
        <taxon>Flavobacteriaceae</taxon>
        <taxon>Zobellia</taxon>
    </lineage>
</organism>
<feature type="binding site" evidence="5">
    <location>
        <position position="258"/>
    </location>
    <ligand>
        <name>Zn(2+)</name>
        <dbReference type="ChEBI" id="CHEBI:29105"/>
    </ligand>
</feature>
<feature type="binding site" evidence="5">
    <location>
        <position position="415"/>
    </location>
    <ligand>
        <name>Zn(2+)</name>
        <dbReference type="ChEBI" id="CHEBI:29105"/>
    </ligand>
</feature>
<comment type="caution">
    <text evidence="9">The sequence shown here is derived from an EMBL/GenBank/DDBJ whole genome shotgun (WGS) entry which is preliminary data.</text>
</comment>
<feature type="binding site" evidence="5">
    <location>
        <position position="124"/>
    </location>
    <ligand>
        <name>NAD(+)</name>
        <dbReference type="ChEBI" id="CHEBI:57540"/>
    </ligand>
</feature>
<protein>
    <recommendedName>
        <fullName evidence="5">Histidinol dehydrogenase</fullName>
        <shortName evidence="5">HDH</shortName>
        <ecNumber evidence="5">1.1.1.23</ecNumber>
    </recommendedName>
</protein>
<evidence type="ECO:0000256" key="3">
    <source>
        <dbReference type="ARBA" id="ARBA00022833"/>
    </source>
</evidence>
<keyword evidence="10" id="KW-1185">Reference proteome</keyword>
<feature type="binding site" evidence="5">
    <location>
        <position position="410"/>
    </location>
    <ligand>
        <name>substrate</name>
    </ligand>
</feature>
<evidence type="ECO:0000256" key="5">
    <source>
        <dbReference type="HAMAP-Rule" id="MF_01024"/>
    </source>
</evidence>
<dbReference type="RefSeq" id="WP_076455189.1">
    <property type="nucleotide sequence ID" value="NZ_FTOB01000003.1"/>
</dbReference>
<evidence type="ECO:0000256" key="7">
    <source>
        <dbReference type="RuleBase" id="RU004175"/>
    </source>
</evidence>
<feature type="binding site" evidence="5">
    <location>
        <position position="209"/>
    </location>
    <ligand>
        <name>NAD(+)</name>
        <dbReference type="ChEBI" id="CHEBI:57540"/>
    </ligand>
</feature>
<dbReference type="InterPro" id="IPR012131">
    <property type="entry name" value="Hstdl_DH"/>
</dbReference>
<dbReference type="PROSITE" id="PS00611">
    <property type="entry name" value="HISOL_DEHYDROGENASE"/>
    <property type="match status" value="1"/>
</dbReference>
<keyword evidence="5" id="KW-0368">Histidine biosynthesis</keyword>
<evidence type="ECO:0000256" key="8">
    <source>
        <dbReference type="SAM" id="Phobius"/>
    </source>
</evidence>
<dbReference type="NCBIfam" id="TIGR00069">
    <property type="entry name" value="hisD"/>
    <property type="match status" value="1"/>
</dbReference>
<dbReference type="Gene3D" id="3.40.50.1980">
    <property type="entry name" value="Nitrogenase molybdenum iron protein domain"/>
    <property type="match status" value="2"/>
</dbReference>
<name>A0ABY1KRV8_9FLAO</name>
<feature type="binding site" evidence="5">
    <location>
        <position position="258"/>
    </location>
    <ligand>
        <name>substrate</name>
    </ligand>
</feature>
<keyword evidence="2 5" id="KW-0479">Metal-binding</keyword>
<evidence type="ECO:0000313" key="9">
    <source>
        <dbReference type="EMBL" id="SIS69249.1"/>
    </source>
</evidence>
<feature type="binding site" evidence="5">
    <location>
        <position position="323"/>
    </location>
    <ligand>
        <name>substrate</name>
    </ligand>
</feature>
<evidence type="ECO:0000313" key="10">
    <source>
        <dbReference type="Proteomes" id="UP000185728"/>
    </source>
</evidence>
<feature type="binding site" evidence="5">
    <location>
        <position position="356"/>
    </location>
    <ligand>
        <name>Zn(2+)</name>
        <dbReference type="ChEBI" id="CHEBI:29105"/>
    </ligand>
</feature>
<dbReference type="EC" id="1.1.1.23" evidence="5"/>
<dbReference type="CDD" id="cd06572">
    <property type="entry name" value="Histidinol_dh"/>
    <property type="match status" value="1"/>
</dbReference>
<keyword evidence="5" id="KW-0520">NAD</keyword>
<proteinExistence type="inferred from homology"/>
<comment type="cofactor">
    <cofactor evidence="5">
        <name>Zn(2+)</name>
        <dbReference type="ChEBI" id="CHEBI:29105"/>
    </cofactor>
    <text evidence="5">Binds 1 zinc ion per subunit.</text>
</comment>
<keyword evidence="5" id="KW-0028">Amino-acid biosynthesis</keyword>
<comment type="similarity">
    <text evidence="1 5 6 7">Belongs to the histidinol dehydrogenase family.</text>
</comment>
<dbReference type="HAMAP" id="MF_01024">
    <property type="entry name" value="HisD"/>
    <property type="match status" value="1"/>
</dbReference>
<dbReference type="Gene3D" id="1.20.5.1300">
    <property type="match status" value="1"/>
</dbReference>
<keyword evidence="3 5" id="KW-0862">Zinc</keyword>
<comment type="pathway">
    <text evidence="5">Amino-acid biosynthesis; L-histidine biosynthesis; L-histidine from 5-phospho-alpha-D-ribose 1-diphosphate: step 9/9.</text>
</comment>
<keyword evidence="4 5" id="KW-0560">Oxidoreductase</keyword>
<feature type="binding site" evidence="5">
    <location>
        <position position="186"/>
    </location>
    <ligand>
        <name>NAD(+)</name>
        <dbReference type="ChEBI" id="CHEBI:57540"/>
    </ligand>
</feature>
<feature type="active site" description="Proton acceptor" evidence="5">
    <location>
        <position position="323"/>
    </location>
</feature>
<feature type="binding site" evidence="5">
    <location>
        <position position="255"/>
    </location>
    <ligand>
        <name>substrate</name>
    </ligand>
</feature>
<sequence>MKKIYSPDRSEWNRILERPTQTVADIEQTVEAIFKEVRANGDATLRKYTEKFDGVVLENIVVSKEEIAAANTLVSEDLKSAIQLAKKNIEVFHRAQKTQRVSVETANGVQCWQEKRPIQKVGLYIPGGTAPLFSTILMLAVPATIAGCEELILCSPPNKEGKINPAILYTANLCGVTKIFKSGGIQAIASMTFGTESIPQVYKIFGPGNQFVTVAKQIATKHGISIDMPAGPSELLVLADDSAKAAFVASDLLSQAEHGVDSQVILVSTSKDMIDAVEKEVEKQLQKLPRKEIAEKAIANSKLIYVEDDRTANDLINTYGPEHYIVCVENEGFFVDNIKNAGSVFIGNYTPESAGDYASGTNHTLPTNGYAKQYSGVNLDSFMKSMTFQKISEAGIKEIGAAIEIMAEAEGLQAHKNAVTLRLNSLNNE</sequence>
<feature type="transmembrane region" description="Helical" evidence="8">
    <location>
        <begin position="123"/>
        <end position="145"/>
    </location>
</feature>
<dbReference type="PANTHER" id="PTHR21256">
    <property type="entry name" value="HISTIDINOL DEHYDROGENASE HDH"/>
    <property type="match status" value="1"/>
</dbReference>
<dbReference type="EMBL" id="FTOB01000003">
    <property type="protein sequence ID" value="SIS69249.1"/>
    <property type="molecule type" value="Genomic_DNA"/>
</dbReference>
<dbReference type="InterPro" id="IPR001692">
    <property type="entry name" value="Histidinol_DH_CS"/>
</dbReference>
<reference evidence="9 10" key="1">
    <citation type="submission" date="2017-01" db="EMBL/GenBank/DDBJ databases">
        <authorList>
            <person name="Varghese N."/>
            <person name="Submissions S."/>
        </authorList>
    </citation>
    <scope>NUCLEOTIDE SEQUENCE [LARGE SCALE GENOMIC DNA]</scope>
    <source>
        <strain evidence="9 10">DSM 2061</strain>
    </source>
</reference>
<dbReference type="PRINTS" id="PR00083">
    <property type="entry name" value="HOLDHDRGNASE"/>
</dbReference>
<feature type="active site" description="Proton acceptor" evidence="5">
    <location>
        <position position="322"/>
    </location>
</feature>
<dbReference type="SUPFAM" id="SSF53720">
    <property type="entry name" value="ALDH-like"/>
    <property type="match status" value="1"/>
</dbReference>
<feature type="binding site" evidence="5">
    <location>
        <position position="356"/>
    </location>
    <ligand>
        <name>substrate</name>
    </ligand>
</feature>
<feature type="binding site" evidence="5">
    <location>
        <position position="415"/>
    </location>
    <ligand>
        <name>substrate</name>
    </ligand>
</feature>